<dbReference type="RefSeq" id="WP_114219677.1">
    <property type="nucleotide sequence ID" value="NZ_CP035282.1"/>
</dbReference>
<dbReference type="Pfam" id="PF18937">
    <property type="entry name" value="DUF5685"/>
    <property type="match status" value="1"/>
</dbReference>
<reference evidence="2" key="1">
    <citation type="submission" date="2019-01" db="EMBL/GenBank/DDBJ databases">
        <title>Draft genomes of a novel of Sporanaerobacter strains.</title>
        <authorList>
            <person name="Ma S."/>
        </authorList>
    </citation>
    <scope>NUCLEOTIDE SEQUENCE [LARGE SCALE GENOMIC DNA]</scope>
    <source>
        <strain evidence="2">NJN-17</strain>
    </source>
</reference>
<evidence type="ECO:0000313" key="2">
    <source>
        <dbReference type="Proteomes" id="UP000287969"/>
    </source>
</evidence>
<dbReference type="KEGG" id="spoa:EQM13_03105"/>
<sequence length="288" mass="33663">MFGYVTPYKMELKIKDYEKIKGYYCGLCKVLKDNYGNIIRISLNYDVVFMAIFLDAFNKDEPQYTKNNCILHPIKKRIFVINNDALNYAASINIALTYYKILDDIKDENSLRGKFLSPILKRYLKKIPAEYQNIENMIADKLNELYAAESKGNSSNLDELSHPFGELTALLLTSYVGKKDNYEKIYNLGYNLGRWIYIIDAFDDLEKDIKENKFNAINSVMNGEKIEDRINFVLTSYGRECAETLDTLPLYKNQDILYNIFTFGLLEKMDRVFLKKKNDKEEKNEKSI</sequence>
<dbReference type="OrthoDB" id="1722540at2"/>
<organism evidence="1 2">
    <name type="scientific">Acidilutibacter cellobiosedens</name>
    <dbReference type="NCBI Taxonomy" id="2507161"/>
    <lineage>
        <taxon>Bacteria</taxon>
        <taxon>Bacillati</taxon>
        <taxon>Bacillota</taxon>
        <taxon>Tissierellia</taxon>
        <taxon>Tissierellales</taxon>
        <taxon>Acidilutibacteraceae</taxon>
        <taxon>Acidilutibacter</taxon>
    </lineage>
</organism>
<protein>
    <submittedName>
        <fullName evidence="1">Uncharacterized protein</fullName>
    </submittedName>
</protein>
<gene>
    <name evidence="1" type="ORF">EQM13_03105</name>
</gene>
<keyword evidence="2" id="KW-1185">Reference proteome</keyword>
<dbReference type="InterPro" id="IPR043740">
    <property type="entry name" value="DUF5685"/>
</dbReference>
<name>A0A410Q9T2_9FIRM</name>
<dbReference type="EMBL" id="CP035282">
    <property type="protein sequence ID" value="QAT60634.1"/>
    <property type="molecule type" value="Genomic_DNA"/>
</dbReference>
<evidence type="ECO:0000313" key="1">
    <source>
        <dbReference type="EMBL" id="QAT60634.1"/>
    </source>
</evidence>
<accession>A0A410Q9T2</accession>
<dbReference type="AlphaFoldDB" id="A0A410Q9T2"/>
<dbReference type="Proteomes" id="UP000287969">
    <property type="component" value="Chromosome"/>
</dbReference>
<proteinExistence type="predicted"/>